<reference evidence="7" key="1">
    <citation type="submission" date="2025-08" db="UniProtKB">
        <authorList>
            <consortium name="RefSeq"/>
        </authorList>
    </citation>
    <scope>IDENTIFICATION</scope>
</reference>
<dbReference type="RefSeq" id="XP_016923828.2">
    <property type="nucleotide sequence ID" value="XM_017068339.4"/>
</dbReference>
<evidence type="ECO:0000256" key="2">
    <source>
        <dbReference type="ARBA" id="ARBA00023054"/>
    </source>
</evidence>
<proteinExistence type="inferred from homology"/>
<keyword evidence="6" id="KW-1185">Reference proteome</keyword>
<evidence type="ECO:0000256" key="1">
    <source>
        <dbReference type="ARBA" id="ARBA00010126"/>
    </source>
</evidence>
<gene>
    <name evidence="7" type="primary">LOC108005164</name>
</gene>
<feature type="coiled-coil region" evidence="3">
    <location>
        <begin position="117"/>
        <end position="169"/>
    </location>
</feature>
<dbReference type="PANTHER" id="PTHR31938">
    <property type="entry name" value="NUCLEAR SPECKLE SPLICING REGULATORY PROTEIN 1"/>
    <property type="match status" value="1"/>
</dbReference>
<dbReference type="Proteomes" id="UP001652628">
    <property type="component" value="Chromosome X"/>
</dbReference>
<dbReference type="GO" id="GO:0000381">
    <property type="term" value="P:regulation of alternative mRNA splicing, via spliceosome"/>
    <property type="evidence" value="ECO:0007669"/>
    <property type="project" value="InterPro"/>
</dbReference>
<evidence type="ECO:0000256" key="3">
    <source>
        <dbReference type="SAM" id="Coils"/>
    </source>
</evidence>
<dbReference type="InterPro" id="IPR018612">
    <property type="entry name" value="NSRP1_N"/>
</dbReference>
<dbReference type="PANTHER" id="PTHR31938:SF4">
    <property type="entry name" value="NUCLEAR SPECKLE SPLICING REGULATORY PROTEIN 1"/>
    <property type="match status" value="1"/>
</dbReference>
<evidence type="ECO:0000259" key="5">
    <source>
        <dbReference type="Pfam" id="PF09745"/>
    </source>
</evidence>
<feature type="compositionally biased region" description="Acidic residues" evidence="4">
    <location>
        <begin position="312"/>
        <end position="328"/>
    </location>
</feature>
<dbReference type="Pfam" id="PF09745">
    <property type="entry name" value="NSRP1_N"/>
    <property type="match status" value="1"/>
</dbReference>
<evidence type="ECO:0000313" key="6">
    <source>
        <dbReference type="Proteomes" id="UP001652628"/>
    </source>
</evidence>
<dbReference type="InterPro" id="IPR042816">
    <property type="entry name" value="Nsrp1"/>
</dbReference>
<feature type="region of interest" description="Disordered" evidence="4">
    <location>
        <begin position="65"/>
        <end position="112"/>
    </location>
</feature>
<feature type="compositionally biased region" description="Basic and acidic residues" evidence="4">
    <location>
        <begin position="95"/>
        <end position="109"/>
    </location>
</feature>
<keyword evidence="2 3" id="KW-0175">Coiled coil</keyword>
<feature type="compositionally biased region" description="Basic and acidic residues" evidence="4">
    <location>
        <begin position="329"/>
        <end position="342"/>
    </location>
</feature>
<feature type="compositionally biased region" description="Basic and acidic residues" evidence="4">
    <location>
        <begin position="351"/>
        <end position="365"/>
    </location>
</feature>
<comment type="similarity">
    <text evidence="1">Belongs to the NSRP1 family.</text>
</comment>
<dbReference type="AlphaFoldDB" id="A0AB39YXH2"/>
<dbReference type="GeneID" id="108005164"/>
<feature type="region of interest" description="Disordered" evidence="4">
    <location>
        <begin position="227"/>
        <end position="395"/>
    </location>
</feature>
<name>A0AB39YXH2_DROSZ</name>
<evidence type="ECO:0000256" key="4">
    <source>
        <dbReference type="SAM" id="MobiDB-lite"/>
    </source>
</evidence>
<organism evidence="6 7">
    <name type="scientific">Drosophila suzukii</name>
    <name type="common">Spotted-wing drosophila fruit fly</name>
    <dbReference type="NCBI Taxonomy" id="28584"/>
    <lineage>
        <taxon>Eukaryota</taxon>
        <taxon>Metazoa</taxon>
        <taxon>Ecdysozoa</taxon>
        <taxon>Arthropoda</taxon>
        <taxon>Hexapoda</taxon>
        <taxon>Insecta</taxon>
        <taxon>Pterygota</taxon>
        <taxon>Neoptera</taxon>
        <taxon>Endopterygota</taxon>
        <taxon>Diptera</taxon>
        <taxon>Brachycera</taxon>
        <taxon>Muscomorpha</taxon>
        <taxon>Ephydroidea</taxon>
        <taxon>Drosophilidae</taxon>
        <taxon>Drosophila</taxon>
        <taxon>Sophophora</taxon>
    </lineage>
</organism>
<accession>A0AB39YXH2</accession>
<sequence>MLAIFFQGCSEHQCCSKNSVFACPLETVALTIYKQTKMSKQYGLIIPGQQKKAPAKPAVKPAIFDESSASGSDDDRNAPQLKPKTSAVSSGPSLMERRVARRQQEKALAEDPTIFQYDELYDDMDSKREEAKQSKSQEPRKPKYIGRLMEHAERRKLEKELRIERQVQKDREAEGEMYKDKDTYVTAAYRKKLESIRQMQEQEQRDEYLEAIGDVTKQKDLGGFYRHLYEQKMGGPAQQDEVQPKTAPSTDEVSYKPIKAEAAKHRSYRQRRSSEEEEPTKAKSDQDPEPTPTTNQAESKPAQAHLANNIDADSDFSIDDSSDEEEEKEKEKEKAKDKDKKQQSQGKKKEKPQENSEPTKAKEPEASVEQSPSKKESSDAELDEKDLPVPTVTKPPVDRTLIWRKRTVGEVFEAALARYQERKRARRG</sequence>
<protein>
    <submittedName>
        <fullName evidence="7">Nuclear speckle splicing regulatory protein 1</fullName>
    </submittedName>
</protein>
<evidence type="ECO:0000313" key="7">
    <source>
        <dbReference type="RefSeq" id="XP_016923828.2"/>
    </source>
</evidence>
<feature type="domain" description="Nuclear speckle splicing regulatory protein 1 N-terminal" evidence="5">
    <location>
        <begin position="101"/>
        <end position="218"/>
    </location>
</feature>